<evidence type="ECO:0000313" key="6">
    <source>
        <dbReference type="Proteomes" id="UP001189624"/>
    </source>
</evidence>
<evidence type="ECO:0000256" key="4">
    <source>
        <dbReference type="SAM" id="MobiDB-lite"/>
    </source>
</evidence>
<feature type="repeat" description="WD" evidence="3">
    <location>
        <begin position="499"/>
        <end position="549"/>
    </location>
</feature>
<protein>
    <submittedName>
        <fullName evidence="5">Uncharacterized protein</fullName>
    </submittedName>
</protein>
<keyword evidence="6" id="KW-1185">Reference proteome</keyword>
<organism evidence="5 6">
    <name type="scientific">Sphenostylis stenocarpa</name>
    <dbReference type="NCBI Taxonomy" id="92480"/>
    <lineage>
        <taxon>Eukaryota</taxon>
        <taxon>Viridiplantae</taxon>
        <taxon>Streptophyta</taxon>
        <taxon>Embryophyta</taxon>
        <taxon>Tracheophyta</taxon>
        <taxon>Spermatophyta</taxon>
        <taxon>Magnoliopsida</taxon>
        <taxon>eudicotyledons</taxon>
        <taxon>Gunneridae</taxon>
        <taxon>Pentapetalae</taxon>
        <taxon>rosids</taxon>
        <taxon>fabids</taxon>
        <taxon>Fabales</taxon>
        <taxon>Fabaceae</taxon>
        <taxon>Papilionoideae</taxon>
        <taxon>50 kb inversion clade</taxon>
        <taxon>NPAAA clade</taxon>
        <taxon>indigoferoid/millettioid clade</taxon>
        <taxon>Phaseoleae</taxon>
        <taxon>Sphenostylis</taxon>
    </lineage>
</organism>
<dbReference type="Proteomes" id="UP001189624">
    <property type="component" value="Chromosome 8"/>
</dbReference>
<dbReference type="PANTHER" id="PTHR22844">
    <property type="entry name" value="F-BOX AND WD40 DOMAIN PROTEIN"/>
    <property type="match status" value="1"/>
</dbReference>
<dbReference type="InterPro" id="IPR036322">
    <property type="entry name" value="WD40_repeat_dom_sf"/>
</dbReference>
<accession>A0AA86STX5</accession>
<sequence>MKSVSSANCKWDTSTPSLPNLIPLRLLVCSALCISPVRPSATIKNKNGASGSHCLNPLLIGNSVVGQPLAIMEIIVDSKHSLIHLDQVSPNPSLFLFHTLRIPPDLPTDGLKAHPISSLPHRVIFGESAPRPEFMQTEPRMSTTEALTDDESTMRISSAASPMSPYHYENGRLSGEGSPMMMSPWNQTTNTPFMKVQWSQSEDGSLPQNALVGSLVREEGHIYSLAASGDLLYTGSDSKNIRVWKNLQEYSGFKSNSGLVKTIILSGQKIFTGHQDGKIRVWKVSPKNPSVHKRAGTLPTLKDIFKSSIKPSNYVEVRRHKTALWIRHSDAVSCLSLSDNKLYLYSASWDRTIKVWRIADSKCLESIHAHDDAVNAVVCGEDAVMFSGSADGTVKMWQREVRGKGLKHAAVKTLLKQECAVTALAVDATASMVYCGASDGMVNFWESEKGYAHGGVLKGHKLAVLCLTAAGALLFSGSADKTICVWRREGTIHTCVSVLTGHDGPVKCLAVEEDRESAASRDRRWVLYSGSLDKSVKVWSVSESMDNNQLMHQRMASDADSLPSVSDSSLSLGWANGRN</sequence>
<dbReference type="Gramene" id="rna-AYBTSS11_LOCUS24693">
    <property type="protein sequence ID" value="CAJ1972642.1"/>
    <property type="gene ID" value="gene-AYBTSS11_LOCUS24693"/>
</dbReference>
<proteinExistence type="predicted"/>
<dbReference type="CDD" id="cd00200">
    <property type="entry name" value="WD40"/>
    <property type="match status" value="1"/>
</dbReference>
<dbReference type="Gene3D" id="2.130.10.10">
    <property type="entry name" value="YVTN repeat-like/Quinoprotein amine dehydrogenase"/>
    <property type="match status" value="3"/>
</dbReference>
<keyword evidence="2" id="KW-0677">Repeat</keyword>
<feature type="repeat" description="WD" evidence="3">
    <location>
        <begin position="457"/>
        <end position="486"/>
    </location>
</feature>
<name>A0AA86STX5_9FABA</name>
<gene>
    <name evidence="5" type="ORF">AYBTSS11_LOCUS24693</name>
</gene>
<evidence type="ECO:0000256" key="1">
    <source>
        <dbReference type="ARBA" id="ARBA00022574"/>
    </source>
</evidence>
<keyword evidence="1 3" id="KW-0853">WD repeat</keyword>
<dbReference type="InterPro" id="IPR001680">
    <property type="entry name" value="WD40_rpt"/>
</dbReference>
<feature type="repeat" description="WD" evidence="3">
    <location>
        <begin position="325"/>
        <end position="366"/>
    </location>
</feature>
<dbReference type="FunFam" id="2.130.10.10:FF:000775">
    <property type="entry name" value="BnaA09g28200D protein"/>
    <property type="match status" value="1"/>
</dbReference>
<reference evidence="5" key="1">
    <citation type="submission" date="2023-10" db="EMBL/GenBank/DDBJ databases">
        <authorList>
            <person name="Domelevo Entfellner J.-B."/>
        </authorList>
    </citation>
    <scope>NUCLEOTIDE SEQUENCE</scope>
</reference>
<feature type="region of interest" description="Disordered" evidence="4">
    <location>
        <begin position="138"/>
        <end position="179"/>
    </location>
</feature>
<feature type="region of interest" description="Disordered" evidence="4">
    <location>
        <begin position="557"/>
        <end position="579"/>
    </location>
</feature>
<evidence type="ECO:0000256" key="3">
    <source>
        <dbReference type="PROSITE-ProRule" id="PRU00221"/>
    </source>
</evidence>
<dbReference type="PRINTS" id="PR00320">
    <property type="entry name" value="GPROTEINBRPT"/>
</dbReference>
<feature type="repeat" description="WD" evidence="3">
    <location>
        <begin position="367"/>
        <end position="398"/>
    </location>
</feature>
<dbReference type="InterPro" id="IPR020472">
    <property type="entry name" value="WD40_PAC1"/>
</dbReference>
<dbReference type="SUPFAM" id="SSF50978">
    <property type="entry name" value="WD40 repeat-like"/>
    <property type="match status" value="1"/>
</dbReference>
<dbReference type="AlphaFoldDB" id="A0AA86STX5"/>
<dbReference type="PANTHER" id="PTHR22844:SF336">
    <property type="entry name" value="PROTEIN JINGUBANG"/>
    <property type="match status" value="1"/>
</dbReference>
<evidence type="ECO:0000256" key="2">
    <source>
        <dbReference type="ARBA" id="ARBA00022737"/>
    </source>
</evidence>
<evidence type="ECO:0000313" key="5">
    <source>
        <dbReference type="EMBL" id="CAJ1972642.1"/>
    </source>
</evidence>
<dbReference type="Pfam" id="PF00400">
    <property type="entry name" value="WD40"/>
    <property type="match status" value="6"/>
</dbReference>
<dbReference type="PROSITE" id="PS50082">
    <property type="entry name" value="WD_REPEATS_2"/>
    <property type="match status" value="4"/>
</dbReference>
<feature type="compositionally biased region" description="Low complexity" evidence="4">
    <location>
        <begin position="558"/>
        <end position="572"/>
    </location>
</feature>
<dbReference type="InterPro" id="IPR015943">
    <property type="entry name" value="WD40/YVTN_repeat-like_dom_sf"/>
</dbReference>
<dbReference type="EMBL" id="OY731405">
    <property type="protein sequence ID" value="CAJ1972642.1"/>
    <property type="molecule type" value="Genomic_DNA"/>
</dbReference>
<dbReference type="PROSITE" id="PS50294">
    <property type="entry name" value="WD_REPEATS_REGION"/>
    <property type="match status" value="2"/>
</dbReference>
<dbReference type="InterPro" id="IPR045182">
    <property type="entry name" value="JINGUBANG-like"/>
</dbReference>
<dbReference type="SMART" id="SM00320">
    <property type="entry name" value="WD40"/>
    <property type="match status" value="7"/>
</dbReference>